<dbReference type="KEGG" id="sla:SERLADRAFT_478186"/>
<organism>
    <name type="scientific">Serpula lacrymans var. lacrymans (strain S7.9)</name>
    <name type="common">Dry rot fungus</name>
    <dbReference type="NCBI Taxonomy" id="578457"/>
    <lineage>
        <taxon>Eukaryota</taxon>
        <taxon>Fungi</taxon>
        <taxon>Dikarya</taxon>
        <taxon>Basidiomycota</taxon>
        <taxon>Agaricomycotina</taxon>
        <taxon>Agaricomycetes</taxon>
        <taxon>Agaricomycetidae</taxon>
        <taxon>Boletales</taxon>
        <taxon>Coniophorineae</taxon>
        <taxon>Serpulaceae</taxon>
        <taxon>Serpula</taxon>
    </lineage>
</organism>
<sequence>MTQKIQSDSDMKHKLWLVVLPLRTHRMTVRCGNGFRCGVESISVFSDQLERQEAS</sequence>
<dbReference type="EMBL" id="GL945442">
    <property type="protein sequence ID" value="EGO19824.1"/>
    <property type="molecule type" value="Genomic_DNA"/>
</dbReference>
<name>F8PAI5_SERL9</name>
<dbReference type="AlphaFoldDB" id="F8PAI5"/>
<proteinExistence type="predicted"/>
<dbReference type="HOGENOM" id="CLU_3033814_0_0_1"/>
<gene>
    <name evidence="1" type="ORF">SERLADRAFT_478186</name>
</gene>
<dbReference type="GeneID" id="18821129"/>
<accession>F8PAI5</accession>
<dbReference type="Proteomes" id="UP000008064">
    <property type="component" value="Unassembled WGS sequence"/>
</dbReference>
<evidence type="ECO:0000313" key="1">
    <source>
        <dbReference type="EMBL" id="EGO19824.1"/>
    </source>
</evidence>
<dbReference type="RefSeq" id="XP_007323259.1">
    <property type="nucleotide sequence ID" value="XM_007323197.1"/>
</dbReference>
<protein>
    <submittedName>
        <fullName evidence="1">Uncharacterized protein</fullName>
    </submittedName>
</protein>
<reference evidence="1" key="1">
    <citation type="submission" date="2011-04" db="EMBL/GenBank/DDBJ databases">
        <title>Evolution of plant cell wall degrading machinery underlies the functional diversity of forest fungi.</title>
        <authorList>
            <consortium name="US DOE Joint Genome Institute (JGI-PGF)"/>
            <person name="Eastwood D.C."/>
            <person name="Floudas D."/>
            <person name="Binder M."/>
            <person name="Majcherczyk A."/>
            <person name="Schneider P."/>
            <person name="Aerts A."/>
            <person name="Asiegbu F.O."/>
            <person name="Baker S.E."/>
            <person name="Barry K."/>
            <person name="Bendiksby M."/>
            <person name="Blumentritt M."/>
            <person name="Coutinho P.M."/>
            <person name="Cullen D."/>
            <person name="Cullen D."/>
            <person name="Gathman A."/>
            <person name="Goodell B."/>
            <person name="Henrissat B."/>
            <person name="Ihrmark K."/>
            <person name="Kauserud H."/>
            <person name="Kohler A."/>
            <person name="LaButti K."/>
            <person name="Lapidus A."/>
            <person name="Lavin J.L."/>
            <person name="Lee Y.-H."/>
            <person name="Lindquist E."/>
            <person name="Lilly W."/>
            <person name="Lucas S."/>
            <person name="Morin E."/>
            <person name="Murat C."/>
            <person name="Oguiza J.A."/>
            <person name="Park J."/>
            <person name="Pisabarro A.G."/>
            <person name="Riley R."/>
            <person name="Rosling A."/>
            <person name="Salamov A."/>
            <person name="Schmidt O."/>
            <person name="Schmutz J."/>
            <person name="Skrede I."/>
            <person name="Stenlid J."/>
            <person name="Wiebenga A."/>
            <person name="Xie X."/>
            <person name="Kues U."/>
            <person name="Hibbett D.S."/>
            <person name="Hoffmeister D."/>
            <person name="Hogberg N."/>
            <person name="Martin F."/>
            <person name="Grigoriev I.V."/>
            <person name="Watkinson S.C."/>
        </authorList>
    </citation>
    <scope>NUCLEOTIDE SEQUENCE</scope>
    <source>
        <strain evidence="1">S7.9</strain>
    </source>
</reference>